<comment type="caution">
    <text evidence="2">The sequence shown here is derived from an EMBL/GenBank/DDBJ whole genome shotgun (WGS) entry which is preliminary data.</text>
</comment>
<dbReference type="CDD" id="cd11614">
    <property type="entry name" value="SAF_CpaB_FlgA_like"/>
    <property type="match status" value="1"/>
</dbReference>
<evidence type="ECO:0000313" key="3">
    <source>
        <dbReference type="Proteomes" id="UP001139263"/>
    </source>
</evidence>
<evidence type="ECO:0000256" key="1">
    <source>
        <dbReference type="SAM" id="MobiDB-lite"/>
    </source>
</evidence>
<dbReference type="Proteomes" id="UP001139263">
    <property type="component" value="Unassembled WGS sequence"/>
</dbReference>
<reference evidence="2" key="1">
    <citation type="submission" date="2022-03" db="EMBL/GenBank/DDBJ databases">
        <title>Draft Genome Sequence of Firmicute Strain S0AB, a Heterotrophic Iron/Sulfur-Oxidizing Extreme Acidophile.</title>
        <authorList>
            <person name="Vergara E."/>
            <person name="Pakostova E."/>
            <person name="Johnson D.B."/>
            <person name="Holmes D.S."/>
        </authorList>
    </citation>
    <scope>NUCLEOTIDE SEQUENCE</scope>
    <source>
        <strain evidence="2">S0AB</strain>
    </source>
</reference>
<accession>A0A9X2AEU3</accession>
<evidence type="ECO:0000313" key="2">
    <source>
        <dbReference type="EMBL" id="MCI0184990.1"/>
    </source>
</evidence>
<keyword evidence="3" id="KW-1185">Reference proteome</keyword>
<name>A0A9X2AEU3_9BACL</name>
<protein>
    <recommendedName>
        <fullName evidence="4">SAF domain-containing protein</fullName>
    </recommendedName>
</protein>
<gene>
    <name evidence="2" type="ORF">MM817_03290</name>
</gene>
<proteinExistence type="predicted"/>
<feature type="region of interest" description="Disordered" evidence="1">
    <location>
        <begin position="175"/>
        <end position="194"/>
    </location>
</feature>
<evidence type="ECO:0008006" key="4">
    <source>
        <dbReference type="Google" id="ProtNLM"/>
    </source>
</evidence>
<dbReference type="AlphaFoldDB" id="A0A9X2AEU3"/>
<dbReference type="EMBL" id="JALBUF010000070">
    <property type="protein sequence ID" value="MCI0184990.1"/>
    <property type="molecule type" value="Genomic_DNA"/>
</dbReference>
<organism evidence="2 3">
    <name type="scientific">Sulfoacidibacillus ferrooxidans</name>
    <dbReference type="NCBI Taxonomy" id="2005001"/>
    <lineage>
        <taxon>Bacteria</taxon>
        <taxon>Bacillati</taxon>
        <taxon>Bacillota</taxon>
        <taxon>Bacilli</taxon>
        <taxon>Bacillales</taxon>
        <taxon>Alicyclobacillaceae</taxon>
        <taxon>Sulfoacidibacillus</taxon>
    </lineage>
</organism>
<sequence>MTSKYLAPYETVTAQDVHTVTVPDSMGISGLATNMNQVVGTYLTFPIPKGYPVTAGDTSTSNSYSQFLTEYTDKTHQQGVMVSLSSNSPEAGLVTPGTKIALVVPAPSGGGFQTIGPIEVLGMIRGNSPTLLLFVPTSQYETIMNGVVANNVSVEMIPQTGTFTLASDTQSMTIGSSTPAAHVTVDSTRHPKGA</sequence>